<keyword evidence="3" id="KW-1185">Reference proteome</keyword>
<evidence type="ECO:0000256" key="1">
    <source>
        <dbReference type="SAM" id="MobiDB-lite"/>
    </source>
</evidence>
<evidence type="ECO:0000313" key="3">
    <source>
        <dbReference type="Proteomes" id="UP000292118"/>
    </source>
</evidence>
<accession>A0A4P6F2I2</accession>
<proteinExistence type="predicted"/>
<name>A0A4P6F2I2_9MICO</name>
<sequence length="116" mass="11646">MELQPVGGTGLRATLTATPMAWGTRLAWSCRYDGPSGTPPPDAGYGPDGGPAAPEPVTYELVLVDQAGTRVVTATWTTAGGEVTGLGASSAVPLASVDRIEIAVAGRPEPLASATL</sequence>
<feature type="region of interest" description="Disordered" evidence="1">
    <location>
        <begin position="31"/>
        <end position="54"/>
    </location>
</feature>
<dbReference type="AlphaFoldDB" id="A0A4P6F2I2"/>
<organism evidence="2 3">
    <name type="scientific">Xylanimonas protaetiae</name>
    <dbReference type="NCBI Taxonomy" id="2509457"/>
    <lineage>
        <taxon>Bacteria</taxon>
        <taxon>Bacillati</taxon>
        <taxon>Actinomycetota</taxon>
        <taxon>Actinomycetes</taxon>
        <taxon>Micrococcales</taxon>
        <taxon>Promicromonosporaceae</taxon>
        <taxon>Xylanimonas</taxon>
    </lineage>
</organism>
<reference evidence="2 3" key="1">
    <citation type="submission" date="2019-01" db="EMBL/GenBank/DDBJ databases">
        <title>Genome sequencing of strain FW10M-9.</title>
        <authorList>
            <person name="Heo J."/>
            <person name="Kim S.-J."/>
            <person name="Kim J.-S."/>
            <person name="Hong S.-B."/>
            <person name="Kwon S.-W."/>
        </authorList>
    </citation>
    <scope>NUCLEOTIDE SEQUENCE [LARGE SCALE GENOMIC DNA]</scope>
    <source>
        <strain evidence="2 3">FW10M-9</strain>
    </source>
</reference>
<dbReference type="Proteomes" id="UP000292118">
    <property type="component" value="Chromosome"/>
</dbReference>
<evidence type="ECO:0000313" key="2">
    <source>
        <dbReference type="EMBL" id="QAY69426.1"/>
    </source>
</evidence>
<protein>
    <submittedName>
        <fullName evidence="2">Uncharacterized protein</fullName>
    </submittedName>
</protein>
<dbReference type="EMBL" id="CP035493">
    <property type="protein sequence ID" value="QAY69426.1"/>
    <property type="molecule type" value="Genomic_DNA"/>
</dbReference>
<gene>
    <name evidence="2" type="ORF">ET471_04720</name>
</gene>
<dbReference type="OrthoDB" id="5242431at2"/>
<dbReference type="KEGG" id="xya:ET471_04720"/>